<dbReference type="SUPFAM" id="SSF54495">
    <property type="entry name" value="UBC-like"/>
    <property type="match status" value="1"/>
</dbReference>
<dbReference type="CDD" id="cd16453">
    <property type="entry name" value="RING-Ubox"/>
    <property type="match status" value="1"/>
</dbReference>
<proteinExistence type="predicted"/>
<dbReference type="SMART" id="SM00327">
    <property type="entry name" value="VWA"/>
    <property type="match status" value="1"/>
</dbReference>
<dbReference type="InterPro" id="IPR000608">
    <property type="entry name" value="UBC"/>
</dbReference>
<keyword evidence="5" id="KW-1185">Reference proteome</keyword>
<dbReference type="PROSITE" id="PS50234">
    <property type="entry name" value="VWFA"/>
    <property type="match status" value="1"/>
</dbReference>
<dbReference type="GO" id="GO:0016567">
    <property type="term" value="P:protein ubiquitination"/>
    <property type="evidence" value="ECO:0007669"/>
    <property type="project" value="InterPro"/>
</dbReference>
<organism evidence="4 5">
    <name type="scientific">Megalops atlanticus</name>
    <name type="common">Tarpon</name>
    <name type="synonym">Clupea gigantea</name>
    <dbReference type="NCBI Taxonomy" id="7932"/>
    <lineage>
        <taxon>Eukaryota</taxon>
        <taxon>Metazoa</taxon>
        <taxon>Chordata</taxon>
        <taxon>Craniata</taxon>
        <taxon>Vertebrata</taxon>
        <taxon>Euteleostomi</taxon>
        <taxon>Actinopterygii</taxon>
        <taxon>Neopterygii</taxon>
        <taxon>Teleostei</taxon>
        <taxon>Elopiformes</taxon>
        <taxon>Megalopidae</taxon>
        <taxon>Megalops</taxon>
    </lineage>
</organism>
<dbReference type="InterPro" id="IPR016135">
    <property type="entry name" value="UBQ-conjugating_enzyme/RWD"/>
</dbReference>
<feature type="domain" description="VWFA" evidence="2">
    <location>
        <begin position="592"/>
        <end position="782"/>
    </location>
</feature>
<dbReference type="Pfam" id="PF00179">
    <property type="entry name" value="UQ_con"/>
    <property type="match status" value="1"/>
</dbReference>
<feature type="domain" description="UBC core" evidence="1">
    <location>
        <begin position="839"/>
        <end position="985"/>
    </location>
</feature>
<dbReference type="SUPFAM" id="SSF53300">
    <property type="entry name" value="vWA-like"/>
    <property type="match status" value="1"/>
</dbReference>
<gene>
    <name evidence="4" type="ORF">MATL_G00242160</name>
</gene>
<evidence type="ECO:0000259" key="1">
    <source>
        <dbReference type="PROSITE" id="PS50127"/>
    </source>
</evidence>
<dbReference type="InterPro" id="IPR003613">
    <property type="entry name" value="Ubox_domain"/>
</dbReference>
<evidence type="ECO:0000313" key="5">
    <source>
        <dbReference type="Proteomes" id="UP001046870"/>
    </source>
</evidence>
<dbReference type="EMBL" id="JAFDVH010000022">
    <property type="protein sequence ID" value="KAG7457026.1"/>
    <property type="molecule type" value="Genomic_DNA"/>
</dbReference>
<dbReference type="Gene3D" id="3.40.50.410">
    <property type="entry name" value="von Willebrand factor, type A domain"/>
    <property type="match status" value="1"/>
</dbReference>
<dbReference type="InterPro" id="IPR013083">
    <property type="entry name" value="Znf_RING/FYVE/PHD"/>
</dbReference>
<dbReference type="AlphaFoldDB" id="A0A9D3PFS4"/>
<dbReference type="GO" id="GO:0004842">
    <property type="term" value="F:ubiquitin-protein transferase activity"/>
    <property type="evidence" value="ECO:0007669"/>
    <property type="project" value="InterPro"/>
</dbReference>
<dbReference type="CDD" id="cd23833">
    <property type="entry name" value="UBCc_ApmR795-like"/>
    <property type="match status" value="1"/>
</dbReference>
<evidence type="ECO:0000313" key="4">
    <source>
        <dbReference type="EMBL" id="KAG7457026.1"/>
    </source>
</evidence>
<dbReference type="PANTHER" id="PTHR24068">
    <property type="entry name" value="UBIQUITIN-CONJUGATING ENZYME E2"/>
    <property type="match status" value="1"/>
</dbReference>
<dbReference type="InterPro" id="IPR002035">
    <property type="entry name" value="VWF_A"/>
</dbReference>
<protein>
    <submittedName>
        <fullName evidence="4">Uncharacterized protein</fullName>
    </submittedName>
</protein>
<dbReference type="PROSITE" id="PS51698">
    <property type="entry name" value="U_BOX"/>
    <property type="match status" value="1"/>
</dbReference>
<dbReference type="Proteomes" id="UP001046870">
    <property type="component" value="Chromosome 22"/>
</dbReference>
<sequence length="1080" mass="123381">MQGQVNNATLEEMEKIYPLLEEFRLQAFYSKFLDFGVKDVQDFVDSIDDDMLNSLGLSQVEKKRFGDMQTHIKRLGSVNTGLVKKSMEAFHVTYRFPKCSEPKQISGIDPSQNTLEDLMVRISHQENIGNDKAVCLYSVEGMPLTDDPFFNTWCLDERHVKNGSELYAIFTPKENLRTPHRTQPQLYSDIPGDDTVRCHIMLKGDYEVNVDLDKDTLKDLRQKLSLESGIPADVLHAKNIQGGSELLKNLGISCESVVHFYLSSFDDTYLDRTAFFASDVSPCVQQTQKGMSTFFSTLYAINKRHTGQQFLRVIAYIRKLTGCSALAQALYQLICKNEYGTRSQKIAVVEGLYILFRELLPSLTKRMGPRIIEDPEVFEYSPVCWAYLLSQAESEKYSQETYATISLICGGSEQHLCEPVRVPGIPVVYERSYVLDKIRDEEKIPNCTEENLKETSIQKATDIERIVLSLPAQATYFHLWISYSSVSSRNFQINPEKTFDEMTEGVSAYSHLMVTPPLKLKSTGTEGPLLLLIEKENLGVYLSKNKMCPSQVEVFDCLSGKLKTVDLDVLANQLRDVRSDHTFKTTRVPQEAILVLVDSSSSMARDCYESMTRIEAVKQLFHCFTDRTMAYDFHHVISLVTFGREVKQFHTFTETLETFKKYVDNLQAAGKTPLYDALNYGIAQLENVKKQFPDCRLRTLCLTDGHDEGSLNDPVNVAVRLINSNIVVDSILLGNEENTVLHGISNATGGCCFKPMMGKEALKLFEMETVLSLERRKLKRKFDASSIQTLAHLKEIFETHGYDDKPEVALPKEINDKVTLTQNALKKKIQESKTGKFIEKDKRILEELKNLHCEPHPYCTVLPSETDISFWKILMTGHPDTPYENGNFELYCQFGAEYPMKPPLVHFLTPIYHCNVNSVGRICHNIFDRNYNAHVTMKEILDAVFGLLIAPEPEDPLDSVLAEEFLSSRDKYEEQAKKNTAEAAGTPMEDMEKKLVGKDLSEVQNPDHLICKISKKLFVDPVRTCYGNVYERKTIEKHLKFERKDPFNKKLLRRTDLKPDKEMKQMVKMYRRRQIQETAV</sequence>
<comment type="caution">
    <text evidence="4">The sequence shown here is derived from an EMBL/GenBank/DDBJ whole genome shotgun (WGS) entry which is preliminary data.</text>
</comment>
<dbReference type="Pfam" id="PF04564">
    <property type="entry name" value="U-box"/>
    <property type="match status" value="1"/>
</dbReference>
<dbReference type="SMART" id="SM00504">
    <property type="entry name" value="Ubox"/>
    <property type="match status" value="1"/>
</dbReference>
<evidence type="ECO:0000259" key="3">
    <source>
        <dbReference type="PROSITE" id="PS51698"/>
    </source>
</evidence>
<dbReference type="CDD" id="cd00198">
    <property type="entry name" value="vWFA"/>
    <property type="match status" value="1"/>
</dbReference>
<name>A0A9D3PFS4_MEGAT</name>
<dbReference type="SMART" id="SM00212">
    <property type="entry name" value="UBCc"/>
    <property type="match status" value="1"/>
</dbReference>
<feature type="domain" description="U-box" evidence="3">
    <location>
        <begin position="1004"/>
        <end position="1077"/>
    </location>
</feature>
<dbReference type="Gene3D" id="3.10.110.10">
    <property type="entry name" value="Ubiquitin Conjugating Enzyme"/>
    <property type="match status" value="1"/>
</dbReference>
<dbReference type="SUPFAM" id="SSF57850">
    <property type="entry name" value="RING/U-box"/>
    <property type="match status" value="1"/>
</dbReference>
<dbReference type="PROSITE" id="PS50127">
    <property type="entry name" value="UBC_2"/>
    <property type="match status" value="1"/>
</dbReference>
<dbReference type="Gene3D" id="3.30.40.10">
    <property type="entry name" value="Zinc/RING finger domain, C3HC4 (zinc finger)"/>
    <property type="match status" value="1"/>
</dbReference>
<accession>A0A9D3PFS4</accession>
<dbReference type="OrthoDB" id="10069349at2759"/>
<dbReference type="Pfam" id="PF13519">
    <property type="entry name" value="VWA_2"/>
    <property type="match status" value="1"/>
</dbReference>
<dbReference type="InterPro" id="IPR036465">
    <property type="entry name" value="vWFA_dom_sf"/>
</dbReference>
<evidence type="ECO:0000259" key="2">
    <source>
        <dbReference type="PROSITE" id="PS50234"/>
    </source>
</evidence>
<reference evidence="4" key="1">
    <citation type="submission" date="2021-01" db="EMBL/GenBank/DDBJ databases">
        <authorList>
            <person name="Zahm M."/>
            <person name="Roques C."/>
            <person name="Cabau C."/>
            <person name="Klopp C."/>
            <person name="Donnadieu C."/>
            <person name="Jouanno E."/>
            <person name="Lampietro C."/>
            <person name="Louis A."/>
            <person name="Herpin A."/>
            <person name="Echchiki A."/>
            <person name="Berthelot C."/>
            <person name="Parey E."/>
            <person name="Roest-Crollius H."/>
            <person name="Braasch I."/>
            <person name="Postlethwait J."/>
            <person name="Bobe J."/>
            <person name="Montfort J."/>
            <person name="Bouchez O."/>
            <person name="Begum T."/>
            <person name="Mejri S."/>
            <person name="Adams A."/>
            <person name="Chen W.-J."/>
            <person name="Guiguen Y."/>
        </authorList>
    </citation>
    <scope>NUCLEOTIDE SEQUENCE</scope>
    <source>
        <strain evidence="4">YG-15Mar2019-1</strain>
        <tissue evidence="4">Brain</tissue>
    </source>
</reference>